<sequence>MPPLYEILDPYLIWLYHITGYSFPDFLLGTFVLALLTVMIGEFTISLVFLINRRYIDEQTNEILRYQNLSVDALAAGNKEAYIASNKMANEAFGKSFFMQIAMSAAFLWPIFFVLTWMQFRFGEVDFRILFTEHSVGFACVFVALYAAAYMVFKRIKRRIPYFRRINEILDTYRKRTTEMKTLADIATKKPQSA</sequence>
<feature type="transmembrane region" description="Helical" evidence="1">
    <location>
        <begin position="135"/>
        <end position="153"/>
    </location>
</feature>
<dbReference type="Proteomes" id="UP000807825">
    <property type="component" value="Unassembled WGS sequence"/>
</dbReference>
<dbReference type="EMBL" id="JACRDE010000338">
    <property type="protein sequence ID" value="MBI5250356.1"/>
    <property type="molecule type" value="Genomic_DNA"/>
</dbReference>
<reference evidence="2" key="1">
    <citation type="submission" date="2020-07" db="EMBL/GenBank/DDBJ databases">
        <title>Huge and variable diversity of episymbiotic CPR bacteria and DPANN archaea in groundwater ecosystems.</title>
        <authorList>
            <person name="He C.Y."/>
            <person name="Keren R."/>
            <person name="Whittaker M."/>
            <person name="Farag I.F."/>
            <person name="Doudna J."/>
            <person name="Cate J.H.D."/>
            <person name="Banfield J.F."/>
        </authorList>
    </citation>
    <scope>NUCLEOTIDE SEQUENCE</scope>
    <source>
        <strain evidence="2">NC_groundwater_1664_Pr3_B-0.1um_52_9</strain>
    </source>
</reference>
<evidence type="ECO:0000313" key="3">
    <source>
        <dbReference type="Proteomes" id="UP000807825"/>
    </source>
</evidence>
<evidence type="ECO:0000256" key="1">
    <source>
        <dbReference type="SAM" id="Phobius"/>
    </source>
</evidence>
<proteinExistence type="predicted"/>
<evidence type="ECO:0000313" key="2">
    <source>
        <dbReference type="EMBL" id="MBI5250356.1"/>
    </source>
</evidence>
<keyword evidence="1" id="KW-0812">Transmembrane</keyword>
<organism evidence="2 3">
    <name type="scientific">Desulfomonile tiedjei</name>
    <dbReference type="NCBI Taxonomy" id="2358"/>
    <lineage>
        <taxon>Bacteria</taxon>
        <taxon>Pseudomonadati</taxon>
        <taxon>Thermodesulfobacteriota</taxon>
        <taxon>Desulfomonilia</taxon>
        <taxon>Desulfomonilales</taxon>
        <taxon>Desulfomonilaceae</taxon>
        <taxon>Desulfomonile</taxon>
    </lineage>
</organism>
<feature type="transmembrane region" description="Helical" evidence="1">
    <location>
        <begin position="26"/>
        <end position="51"/>
    </location>
</feature>
<protein>
    <submittedName>
        <fullName evidence="2">Uncharacterized protein</fullName>
    </submittedName>
</protein>
<accession>A0A9D6V1J2</accession>
<keyword evidence="1" id="KW-1133">Transmembrane helix</keyword>
<name>A0A9D6V1J2_9BACT</name>
<keyword evidence="1" id="KW-0472">Membrane</keyword>
<comment type="caution">
    <text evidence="2">The sequence shown here is derived from an EMBL/GenBank/DDBJ whole genome shotgun (WGS) entry which is preliminary data.</text>
</comment>
<dbReference type="AlphaFoldDB" id="A0A9D6V1J2"/>
<feature type="transmembrane region" description="Helical" evidence="1">
    <location>
        <begin position="97"/>
        <end position="115"/>
    </location>
</feature>
<gene>
    <name evidence="2" type="ORF">HY912_12750</name>
</gene>